<dbReference type="AlphaFoldDB" id="A0A1G7ERH4"/>
<protein>
    <recommendedName>
        <fullName evidence="4">DUF4233 domain-containing protein</fullName>
    </recommendedName>
</protein>
<feature type="transmembrane region" description="Helical" evidence="1">
    <location>
        <begin position="45"/>
        <end position="64"/>
    </location>
</feature>
<keyword evidence="1" id="KW-0472">Membrane</keyword>
<dbReference type="STRING" id="675864.SAMN04489747_4016"/>
<dbReference type="Proteomes" id="UP000198546">
    <property type="component" value="Chromosome i"/>
</dbReference>
<dbReference type="EMBL" id="LT629688">
    <property type="protein sequence ID" value="SDE66005.1"/>
    <property type="molecule type" value="Genomic_DNA"/>
</dbReference>
<evidence type="ECO:0000313" key="2">
    <source>
        <dbReference type="EMBL" id="SDE66005.1"/>
    </source>
</evidence>
<evidence type="ECO:0000313" key="3">
    <source>
        <dbReference type="Proteomes" id="UP000198546"/>
    </source>
</evidence>
<feature type="transmembrane region" description="Helical" evidence="1">
    <location>
        <begin position="18"/>
        <end position="38"/>
    </location>
</feature>
<keyword evidence="3" id="KW-1185">Reference proteome</keyword>
<dbReference type="Pfam" id="PF14017">
    <property type="entry name" value="DUF4233"/>
    <property type="match status" value="1"/>
</dbReference>
<evidence type="ECO:0000256" key="1">
    <source>
        <dbReference type="SAM" id="Phobius"/>
    </source>
</evidence>
<dbReference type="InterPro" id="IPR025327">
    <property type="entry name" value="DUF4233"/>
</dbReference>
<dbReference type="RefSeq" id="WP_231946415.1">
    <property type="nucleotide sequence ID" value="NZ_LT629688.1"/>
</dbReference>
<feature type="transmembrane region" description="Helical" evidence="1">
    <location>
        <begin position="76"/>
        <end position="104"/>
    </location>
</feature>
<name>A0A1G7ERH4_9ACTN</name>
<proteinExistence type="predicted"/>
<reference evidence="2 3" key="1">
    <citation type="submission" date="2016-10" db="EMBL/GenBank/DDBJ databases">
        <authorList>
            <person name="de Groot N.N."/>
        </authorList>
    </citation>
    <scope>NUCLEOTIDE SEQUENCE [LARGE SCALE GENOMIC DNA]</scope>
    <source>
        <strain evidence="2 3">MON 2.2</strain>
    </source>
</reference>
<organism evidence="2 3">
    <name type="scientific">Auraticoccus monumenti</name>
    <dbReference type="NCBI Taxonomy" id="675864"/>
    <lineage>
        <taxon>Bacteria</taxon>
        <taxon>Bacillati</taxon>
        <taxon>Actinomycetota</taxon>
        <taxon>Actinomycetes</taxon>
        <taxon>Propionibacteriales</taxon>
        <taxon>Propionibacteriaceae</taxon>
        <taxon>Auraticoccus</taxon>
    </lineage>
</organism>
<keyword evidence="1" id="KW-0812">Transmembrane</keyword>
<sequence>MSGGSRLLLNPGNPMTKVLISIVAFQVIVFGLAIFVMIQVSQVPVATAVALCSASALVALTSAATLRRPLGQVLGWIAQVMGLALGFWTPAMFIMGAMFALLWLTCVVLGKRLDAQAEA</sequence>
<keyword evidence="1" id="KW-1133">Transmembrane helix</keyword>
<evidence type="ECO:0008006" key="4">
    <source>
        <dbReference type="Google" id="ProtNLM"/>
    </source>
</evidence>
<accession>A0A1G7ERH4</accession>
<gene>
    <name evidence="2" type="ORF">SAMN04489747_4016</name>
</gene>